<evidence type="ECO:0000256" key="10">
    <source>
        <dbReference type="SAM" id="SignalP"/>
    </source>
</evidence>
<keyword evidence="5 9" id="KW-0812">Transmembrane</keyword>
<organism evidence="12 13">
    <name type="scientific">Andreprevotia lacus DSM 23236</name>
    <dbReference type="NCBI Taxonomy" id="1121001"/>
    <lineage>
        <taxon>Bacteria</taxon>
        <taxon>Pseudomonadati</taxon>
        <taxon>Pseudomonadota</taxon>
        <taxon>Betaproteobacteria</taxon>
        <taxon>Neisseriales</taxon>
        <taxon>Chitinibacteraceae</taxon>
        <taxon>Andreprevotia</taxon>
    </lineage>
</organism>
<dbReference type="RefSeq" id="WP_084088850.1">
    <property type="nucleotide sequence ID" value="NZ_FWXD01000002.1"/>
</dbReference>
<protein>
    <recommendedName>
        <fullName evidence="9">Apolipoprotein N-acyltransferase</fullName>
        <shortName evidence="9">ALP N-acyltransferase</shortName>
        <ecNumber evidence="9">2.3.1.269</ecNumber>
    </recommendedName>
</protein>
<comment type="similarity">
    <text evidence="2 9">Belongs to the CN hydrolase family. Apolipoprotein N-acyltransferase subfamily.</text>
</comment>
<evidence type="ECO:0000313" key="12">
    <source>
        <dbReference type="EMBL" id="SMC17647.1"/>
    </source>
</evidence>
<sequence>MIRAIALHLLLAACGAASVFAYAPVDWMPLLPLSLAALFFAVETAPTKRRAALAAFAWGLGYFTGNVHWIFISLHNFGGMPVWMAAGCVLLFSAYLALFPALAAWLARRLPCPPRWRLGLLLPTVYIATEWLRGWLFTGFPWAVIGNSQTVALAGFFPLLGVYGAGWLAALATAQWLVHWKRGLIFTAALGVIGFGLQQIAWTTPAGRPVTVSIPQGNIRQDEKWDSALYINALRINLGQVAQARGEVIVLPETAIPSLYQDTPTEYVTRLQDSVHGKKAALLMGFALYGNSPDVYYNGAMNLDTPTQFYAKAHLVPFGEYVPVPWLFGWMYRYLNMPLSGFTPGKEQQVPLQAGPLRVAANICYEDAFGDELRRNSGDADVMANFSNMAWFDGSWAAEQQAQMSAARALENGRWMLRATNTGVTAVIDQRGRRVAELAPRTRAVLETTVQGRRGYTPYMRWGNWPVLLAMLATVLGCAWRSRRRS</sequence>
<evidence type="ECO:0000256" key="5">
    <source>
        <dbReference type="ARBA" id="ARBA00022692"/>
    </source>
</evidence>
<dbReference type="InterPro" id="IPR045378">
    <property type="entry name" value="LNT_N"/>
</dbReference>
<dbReference type="PROSITE" id="PS50263">
    <property type="entry name" value="CN_HYDROLASE"/>
    <property type="match status" value="1"/>
</dbReference>
<evidence type="ECO:0000259" key="11">
    <source>
        <dbReference type="PROSITE" id="PS50263"/>
    </source>
</evidence>
<keyword evidence="3 9" id="KW-1003">Cell membrane</keyword>
<dbReference type="EC" id="2.3.1.269" evidence="9"/>
<comment type="function">
    <text evidence="9">Catalyzes the phospholipid dependent N-acylation of the N-terminal cysteine of apolipoprotein, the last step in lipoprotein maturation.</text>
</comment>
<dbReference type="AlphaFoldDB" id="A0A1W1X169"/>
<dbReference type="Gene3D" id="3.60.110.10">
    <property type="entry name" value="Carbon-nitrogen hydrolase"/>
    <property type="match status" value="1"/>
</dbReference>
<dbReference type="NCBIfam" id="TIGR00546">
    <property type="entry name" value="lnt"/>
    <property type="match status" value="1"/>
</dbReference>
<dbReference type="OrthoDB" id="9804277at2"/>
<proteinExistence type="inferred from homology"/>
<dbReference type="GO" id="GO:0042158">
    <property type="term" value="P:lipoprotein biosynthetic process"/>
    <property type="evidence" value="ECO:0007669"/>
    <property type="project" value="UniProtKB-UniRule"/>
</dbReference>
<feature type="chain" id="PRO_5010716234" description="Apolipoprotein N-acyltransferase" evidence="10">
    <location>
        <begin position="22"/>
        <end position="486"/>
    </location>
</feature>
<evidence type="ECO:0000256" key="9">
    <source>
        <dbReference type="HAMAP-Rule" id="MF_01148"/>
    </source>
</evidence>
<feature type="transmembrane region" description="Helical" evidence="9">
    <location>
        <begin position="52"/>
        <end position="71"/>
    </location>
</feature>
<keyword evidence="4 9" id="KW-0808">Transferase</keyword>
<keyword evidence="12" id="KW-0449">Lipoprotein</keyword>
<keyword evidence="13" id="KW-1185">Reference proteome</keyword>
<feature type="transmembrane region" description="Helical" evidence="9">
    <location>
        <begin position="118"/>
        <end position="145"/>
    </location>
</feature>
<evidence type="ECO:0000313" key="13">
    <source>
        <dbReference type="Proteomes" id="UP000192761"/>
    </source>
</evidence>
<gene>
    <name evidence="9" type="primary">lnt</name>
    <name evidence="12" type="ORF">SAMN02745857_00373</name>
</gene>
<dbReference type="Proteomes" id="UP000192761">
    <property type="component" value="Unassembled WGS sequence"/>
</dbReference>
<dbReference type="STRING" id="1121001.SAMN02745857_00373"/>
<dbReference type="SUPFAM" id="SSF56317">
    <property type="entry name" value="Carbon-nitrogen hydrolase"/>
    <property type="match status" value="1"/>
</dbReference>
<evidence type="ECO:0000256" key="6">
    <source>
        <dbReference type="ARBA" id="ARBA00022989"/>
    </source>
</evidence>
<dbReference type="CDD" id="cd07571">
    <property type="entry name" value="ALP_N-acyl_transferase"/>
    <property type="match status" value="1"/>
</dbReference>
<dbReference type="Pfam" id="PF00795">
    <property type="entry name" value="CN_hydrolase"/>
    <property type="match status" value="1"/>
</dbReference>
<reference evidence="12 13" key="1">
    <citation type="submission" date="2017-04" db="EMBL/GenBank/DDBJ databases">
        <authorList>
            <person name="Afonso C.L."/>
            <person name="Miller P.J."/>
            <person name="Scott M.A."/>
            <person name="Spackman E."/>
            <person name="Goraichik I."/>
            <person name="Dimitrov K.M."/>
            <person name="Suarez D.L."/>
            <person name="Swayne D.E."/>
        </authorList>
    </citation>
    <scope>NUCLEOTIDE SEQUENCE [LARGE SCALE GENOMIC DNA]</scope>
    <source>
        <strain evidence="12 13">DSM 23236</strain>
    </source>
</reference>
<dbReference type="HAMAP" id="MF_01148">
    <property type="entry name" value="Lnt"/>
    <property type="match status" value="1"/>
</dbReference>
<dbReference type="InterPro" id="IPR003010">
    <property type="entry name" value="C-N_Hydrolase"/>
</dbReference>
<keyword evidence="8 9" id="KW-0012">Acyltransferase</keyword>
<feature type="transmembrane region" description="Helical" evidence="9">
    <location>
        <begin position="184"/>
        <end position="202"/>
    </location>
</feature>
<evidence type="ECO:0000256" key="2">
    <source>
        <dbReference type="ARBA" id="ARBA00010065"/>
    </source>
</evidence>
<dbReference type="PANTHER" id="PTHR38686:SF1">
    <property type="entry name" value="APOLIPOPROTEIN N-ACYLTRANSFERASE"/>
    <property type="match status" value="1"/>
</dbReference>
<dbReference type="PANTHER" id="PTHR38686">
    <property type="entry name" value="APOLIPOPROTEIN N-ACYLTRANSFERASE"/>
    <property type="match status" value="1"/>
</dbReference>
<dbReference type="UniPathway" id="UPA00666"/>
<evidence type="ECO:0000256" key="7">
    <source>
        <dbReference type="ARBA" id="ARBA00023136"/>
    </source>
</evidence>
<feature type="transmembrane region" description="Helical" evidence="9">
    <location>
        <begin position="27"/>
        <end position="45"/>
    </location>
</feature>
<evidence type="ECO:0000256" key="4">
    <source>
        <dbReference type="ARBA" id="ARBA00022679"/>
    </source>
</evidence>
<accession>A0A1W1X169</accession>
<dbReference type="GO" id="GO:0005886">
    <property type="term" value="C:plasma membrane"/>
    <property type="evidence" value="ECO:0007669"/>
    <property type="project" value="UniProtKB-SubCell"/>
</dbReference>
<dbReference type="EMBL" id="FWXD01000002">
    <property type="protein sequence ID" value="SMC17647.1"/>
    <property type="molecule type" value="Genomic_DNA"/>
</dbReference>
<dbReference type="InterPro" id="IPR004563">
    <property type="entry name" value="Apolipo_AcylTrfase"/>
</dbReference>
<name>A0A1W1X169_9NEIS</name>
<feature type="transmembrane region" description="Helical" evidence="9">
    <location>
        <begin position="151"/>
        <end position="172"/>
    </location>
</feature>
<keyword evidence="7 9" id="KW-0472">Membrane</keyword>
<feature type="transmembrane region" description="Helical" evidence="9">
    <location>
        <begin position="462"/>
        <end position="480"/>
    </location>
</feature>
<evidence type="ECO:0000256" key="3">
    <source>
        <dbReference type="ARBA" id="ARBA00022475"/>
    </source>
</evidence>
<keyword evidence="10" id="KW-0732">Signal</keyword>
<keyword evidence="6 9" id="KW-1133">Transmembrane helix</keyword>
<dbReference type="Pfam" id="PF20154">
    <property type="entry name" value="LNT_N"/>
    <property type="match status" value="1"/>
</dbReference>
<feature type="domain" description="CN hydrolase" evidence="11">
    <location>
        <begin position="215"/>
        <end position="452"/>
    </location>
</feature>
<comment type="subcellular location">
    <subcellularLocation>
        <location evidence="1 9">Cell membrane</location>
        <topology evidence="1 9">Multi-pass membrane protein</topology>
    </subcellularLocation>
</comment>
<evidence type="ECO:0000256" key="1">
    <source>
        <dbReference type="ARBA" id="ARBA00004651"/>
    </source>
</evidence>
<feature type="transmembrane region" description="Helical" evidence="9">
    <location>
        <begin position="83"/>
        <end position="106"/>
    </location>
</feature>
<feature type="signal peptide" evidence="10">
    <location>
        <begin position="1"/>
        <end position="21"/>
    </location>
</feature>
<comment type="catalytic activity">
    <reaction evidence="9">
        <text>N-terminal S-1,2-diacyl-sn-glyceryl-L-cysteinyl-[lipoprotein] + a glycerophospholipid = N-acyl-S-1,2-diacyl-sn-glyceryl-L-cysteinyl-[lipoprotein] + a 2-acyl-sn-glycero-3-phospholipid + H(+)</text>
        <dbReference type="Rhea" id="RHEA:48228"/>
        <dbReference type="Rhea" id="RHEA-COMP:14681"/>
        <dbReference type="Rhea" id="RHEA-COMP:14684"/>
        <dbReference type="ChEBI" id="CHEBI:15378"/>
        <dbReference type="ChEBI" id="CHEBI:136912"/>
        <dbReference type="ChEBI" id="CHEBI:140656"/>
        <dbReference type="ChEBI" id="CHEBI:140657"/>
        <dbReference type="ChEBI" id="CHEBI:140660"/>
        <dbReference type="EC" id="2.3.1.269"/>
    </reaction>
</comment>
<dbReference type="GO" id="GO:0016410">
    <property type="term" value="F:N-acyltransferase activity"/>
    <property type="evidence" value="ECO:0007669"/>
    <property type="project" value="UniProtKB-UniRule"/>
</dbReference>
<evidence type="ECO:0000256" key="8">
    <source>
        <dbReference type="ARBA" id="ARBA00023315"/>
    </source>
</evidence>
<comment type="pathway">
    <text evidence="9">Protein modification; lipoprotein biosynthesis (N-acyl transfer).</text>
</comment>
<dbReference type="InterPro" id="IPR036526">
    <property type="entry name" value="C-N_Hydrolase_sf"/>
</dbReference>